<comment type="caution">
    <text evidence="1">The sequence shown here is derived from an EMBL/GenBank/DDBJ whole genome shotgun (WGS) entry which is preliminary data.</text>
</comment>
<dbReference type="InterPro" id="IPR009493">
    <property type="entry name" value="P2_GpE"/>
</dbReference>
<evidence type="ECO:0000313" key="1">
    <source>
        <dbReference type="EMBL" id="EFM8156690.1"/>
    </source>
</evidence>
<sequence>MADIAVVFNWSPADLFMMGPEDVIAWRKRAADRNGSPEK</sequence>
<reference evidence="1 2" key="1">
    <citation type="submission" date="2020-02" db="EMBL/GenBank/DDBJ databases">
        <authorList>
            <consortium name="PulseNet: The National Subtyping Network for Foodborne Disease Surveillance"/>
            <person name="Tarr C.L."/>
            <person name="Trees E."/>
            <person name="Katz L.S."/>
            <person name="Carleton-Romer H.A."/>
            <person name="Stroika S."/>
            <person name="Kucerova Z."/>
            <person name="Roache K.F."/>
            <person name="Sabol A.L."/>
            <person name="Besser J."/>
            <person name="Gerner-Smidt P."/>
        </authorList>
    </citation>
    <scope>NUCLEOTIDE SEQUENCE [LARGE SCALE GENOMIC DNA]</scope>
    <source>
        <strain evidence="1 2">PNUSAE002719</strain>
    </source>
</reference>
<dbReference type="AlphaFoldDB" id="A0A828NSW2"/>
<organism evidence="1 2">
    <name type="scientific">Escherichia coli</name>
    <dbReference type="NCBI Taxonomy" id="562"/>
    <lineage>
        <taxon>Bacteria</taxon>
        <taxon>Pseudomonadati</taxon>
        <taxon>Pseudomonadota</taxon>
        <taxon>Gammaproteobacteria</taxon>
        <taxon>Enterobacterales</taxon>
        <taxon>Enterobacteriaceae</taxon>
        <taxon>Escherichia</taxon>
    </lineage>
</organism>
<dbReference type="Pfam" id="PF06528">
    <property type="entry name" value="Phage_P2_GpE"/>
    <property type="match status" value="1"/>
</dbReference>
<dbReference type="Proteomes" id="UP000555763">
    <property type="component" value="Unassembled WGS sequence"/>
</dbReference>
<proteinExistence type="predicted"/>
<accession>A0A828NSW2</accession>
<name>A0A828NSW2_ECOLX</name>
<protein>
    <submittedName>
        <fullName evidence="1">GpE family phage tail protein</fullName>
    </submittedName>
</protein>
<dbReference type="EMBL" id="AATLZG010000037">
    <property type="protein sequence ID" value="EFM8156690.1"/>
    <property type="molecule type" value="Genomic_DNA"/>
</dbReference>
<gene>
    <name evidence="1" type="ORF">A5U30_004408</name>
</gene>
<evidence type="ECO:0000313" key="2">
    <source>
        <dbReference type="Proteomes" id="UP000555763"/>
    </source>
</evidence>